<keyword evidence="7" id="KW-0808">Transferase</keyword>
<dbReference type="InterPro" id="IPR015424">
    <property type="entry name" value="PyrdxlP-dep_Trfase"/>
</dbReference>
<sequence length="493" mass="54515">MKVQWLEKTKEQNLYEQVAERLRALIGEGTLQPGDRLPSVRKLRQQFSVSISTVLEAYRLLEDEGLITARPQSGYYVKHILPVPPALPQISTPPPRAYAVDTSVAFQVRAAMQHPEIIQLGAAISSPDLFPSQALNRLMGQVMRAEPQKVHGYGVPPGCEALRHEVARRLMDAGCSVVPDQILSTNGTTEAVYLGLRVVTQPGDTVAIESPCYYGLLETLAALHLKALEIPTHPVDGISLEYLETALAQGKVAACALVSNFSNPSGHCMSDQKKKQLVALLNHYQIPLIEDDVYGEIYFEAARPKAIKAFDTEGLVLYCASVSKILSPGLRVGWLVPGRYQGQVELLKIAVNVTTAIAPQLTVAAFLANGGYDRHLRHLRRAYQTQMARMTQAICEYFPPETRVSRPQGGHVLWLELPPHFDSMILYREALERQISIAPGIIFSPSESYRNCLRLNSGLLWSSELDHAIQTLGLLAKQQLARQFLAQTHESSS</sequence>
<evidence type="ECO:0000256" key="3">
    <source>
        <dbReference type="ARBA" id="ARBA00023015"/>
    </source>
</evidence>
<dbReference type="Gene3D" id="1.10.10.10">
    <property type="entry name" value="Winged helix-like DNA-binding domain superfamily/Winged helix DNA-binding domain"/>
    <property type="match status" value="1"/>
</dbReference>
<comment type="similarity">
    <text evidence="1">In the C-terminal section; belongs to the class-I pyridoxal-phosphate-dependent aminotransferase family.</text>
</comment>
<dbReference type="CDD" id="cd00609">
    <property type="entry name" value="AAT_like"/>
    <property type="match status" value="1"/>
</dbReference>
<keyword evidence="2" id="KW-0663">Pyridoxal phosphate</keyword>
<dbReference type="PROSITE" id="PS50949">
    <property type="entry name" value="HTH_GNTR"/>
    <property type="match status" value="1"/>
</dbReference>
<dbReference type="PANTHER" id="PTHR46577:SF2">
    <property type="entry name" value="TRANSCRIPTIONAL REGULATORY PROTEIN"/>
    <property type="match status" value="1"/>
</dbReference>
<dbReference type="InterPro" id="IPR051446">
    <property type="entry name" value="HTH_trans_reg/aminotransferase"/>
</dbReference>
<comment type="caution">
    <text evidence="7">The sequence shown here is derived from an EMBL/GenBank/DDBJ whole genome shotgun (WGS) entry which is preliminary data.</text>
</comment>
<keyword evidence="4" id="KW-0238">DNA-binding</keyword>
<dbReference type="SMART" id="SM00345">
    <property type="entry name" value="HTH_GNTR"/>
    <property type="match status" value="1"/>
</dbReference>
<dbReference type="Pfam" id="PF00155">
    <property type="entry name" value="Aminotran_1_2"/>
    <property type="match status" value="1"/>
</dbReference>
<evidence type="ECO:0000256" key="5">
    <source>
        <dbReference type="ARBA" id="ARBA00023163"/>
    </source>
</evidence>
<dbReference type="InterPro" id="IPR000524">
    <property type="entry name" value="Tscrpt_reg_HTH_GntR"/>
</dbReference>
<dbReference type="InterPro" id="IPR004839">
    <property type="entry name" value="Aminotransferase_I/II_large"/>
</dbReference>
<accession>A0ABT3L6V1</accession>
<reference evidence="7 8" key="1">
    <citation type="submission" date="2021-08" db="EMBL/GenBank/DDBJ databases">
        <title>Draft genome sequence of Spirulina subsalsa with high tolerance to salinity and hype-accumulation of phycocyanin.</title>
        <authorList>
            <person name="Pei H."/>
            <person name="Jiang L."/>
        </authorList>
    </citation>
    <scope>NUCLEOTIDE SEQUENCE [LARGE SCALE GENOMIC DNA]</scope>
    <source>
        <strain evidence="7 8">FACHB-351</strain>
    </source>
</reference>
<dbReference type="SUPFAM" id="SSF53383">
    <property type="entry name" value="PLP-dependent transferases"/>
    <property type="match status" value="1"/>
</dbReference>
<dbReference type="EMBL" id="JAIHOM010000062">
    <property type="protein sequence ID" value="MCW6037235.1"/>
    <property type="molecule type" value="Genomic_DNA"/>
</dbReference>
<evidence type="ECO:0000256" key="1">
    <source>
        <dbReference type="ARBA" id="ARBA00005384"/>
    </source>
</evidence>
<protein>
    <submittedName>
        <fullName evidence="7">PLP-dependent aminotransferase family protein</fullName>
    </submittedName>
</protein>
<dbReference type="InterPro" id="IPR036388">
    <property type="entry name" value="WH-like_DNA-bd_sf"/>
</dbReference>
<keyword evidence="5" id="KW-0804">Transcription</keyword>
<gene>
    <name evidence="7" type="ORF">K4A83_13280</name>
</gene>
<evidence type="ECO:0000313" key="8">
    <source>
        <dbReference type="Proteomes" id="UP001526426"/>
    </source>
</evidence>
<dbReference type="CDD" id="cd07377">
    <property type="entry name" value="WHTH_GntR"/>
    <property type="match status" value="1"/>
</dbReference>
<organism evidence="7 8">
    <name type="scientific">Spirulina subsalsa FACHB-351</name>
    <dbReference type="NCBI Taxonomy" id="234711"/>
    <lineage>
        <taxon>Bacteria</taxon>
        <taxon>Bacillati</taxon>
        <taxon>Cyanobacteriota</taxon>
        <taxon>Cyanophyceae</taxon>
        <taxon>Spirulinales</taxon>
        <taxon>Spirulinaceae</taxon>
        <taxon>Spirulina</taxon>
    </lineage>
</organism>
<dbReference type="GO" id="GO:0008483">
    <property type="term" value="F:transaminase activity"/>
    <property type="evidence" value="ECO:0007669"/>
    <property type="project" value="UniProtKB-KW"/>
</dbReference>
<keyword evidence="7" id="KW-0032">Aminotransferase</keyword>
<dbReference type="SUPFAM" id="SSF46785">
    <property type="entry name" value="Winged helix' DNA-binding domain"/>
    <property type="match status" value="1"/>
</dbReference>
<evidence type="ECO:0000256" key="4">
    <source>
        <dbReference type="ARBA" id="ARBA00023125"/>
    </source>
</evidence>
<dbReference type="Gene3D" id="3.40.640.10">
    <property type="entry name" value="Type I PLP-dependent aspartate aminotransferase-like (Major domain)"/>
    <property type="match status" value="1"/>
</dbReference>
<dbReference type="InterPro" id="IPR036390">
    <property type="entry name" value="WH_DNA-bd_sf"/>
</dbReference>
<evidence type="ECO:0000256" key="2">
    <source>
        <dbReference type="ARBA" id="ARBA00022898"/>
    </source>
</evidence>
<dbReference type="Pfam" id="PF00392">
    <property type="entry name" value="GntR"/>
    <property type="match status" value="1"/>
</dbReference>
<feature type="domain" description="HTH gntR-type" evidence="6">
    <location>
        <begin position="12"/>
        <end position="80"/>
    </location>
</feature>
<name>A0ABT3L6V1_9CYAN</name>
<keyword evidence="3" id="KW-0805">Transcription regulation</keyword>
<dbReference type="RefSeq" id="WP_265265077.1">
    <property type="nucleotide sequence ID" value="NZ_JAIHOM010000062.1"/>
</dbReference>
<proteinExistence type="inferred from homology"/>
<keyword evidence="8" id="KW-1185">Reference proteome</keyword>
<dbReference type="InterPro" id="IPR015421">
    <property type="entry name" value="PyrdxlP-dep_Trfase_major"/>
</dbReference>
<dbReference type="Gene3D" id="3.90.1150.10">
    <property type="entry name" value="Aspartate Aminotransferase, domain 1"/>
    <property type="match status" value="1"/>
</dbReference>
<evidence type="ECO:0000259" key="6">
    <source>
        <dbReference type="PROSITE" id="PS50949"/>
    </source>
</evidence>
<dbReference type="PANTHER" id="PTHR46577">
    <property type="entry name" value="HTH-TYPE TRANSCRIPTIONAL REGULATORY PROTEIN GABR"/>
    <property type="match status" value="1"/>
</dbReference>
<dbReference type="Proteomes" id="UP001526426">
    <property type="component" value="Unassembled WGS sequence"/>
</dbReference>
<evidence type="ECO:0000313" key="7">
    <source>
        <dbReference type="EMBL" id="MCW6037235.1"/>
    </source>
</evidence>
<dbReference type="InterPro" id="IPR015422">
    <property type="entry name" value="PyrdxlP-dep_Trfase_small"/>
</dbReference>